<dbReference type="InterPro" id="IPR011041">
    <property type="entry name" value="Quinoprot_gluc/sorb_DH_b-prop"/>
</dbReference>
<dbReference type="AlphaFoldDB" id="A0A6G6WJV4"/>
<organism evidence="4 5">
    <name type="scientific">Nocardioides anomalus</name>
    <dbReference type="NCBI Taxonomy" id="2712223"/>
    <lineage>
        <taxon>Bacteria</taxon>
        <taxon>Bacillati</taxon>
        <taxon>Actinomycetota</taxon>
        <taxon>Actinomycetes</taxon>
        <taxon>Propionibacteriales</taxon>
        <taxon>Nocardioidaceae</taxon>
        <taxon>Nocardioides</taxon>
    </lineage>
</organism>
<evidence type="ECO:0000259" key="3">
    <source>
        <dbReference type="Pfam" id="PF07995"/>
    </source>
</evidence>
<dbReference type="PANTHER" id="PTHR19328:SF13">
    <property type="entry name" value="HIPL1 PROTEIN"/>
    <property type="match status" value="1"/>
</dbReference>
<dbReference type="SUPFAM" id="SSF50952">
    <property type="entry name" value="Soluble quinoprotein glucose dehydrogenase"/>
    <property type="match status" value="1"/>
</dbReference>
<dbReference type="Gene3D" id="2.120.10.30">
    <property type="entry name" value="TolB, C-terminal domain"/>
    <property type="match status" value="1"/>
</dbReference>
<feature type="domain" description="Glucose/Sorbosone dehydrogenase" evidence="3">
    <location>
        <begin position="62"/>
        <end position="363"/>
    </location>
</feature>
<evidence type="ECO:0000313" key="4">
    <source>
        <dbReference type="EMBL" id="QIG45350.1"/>
    </source>
</evidence>
<name>A0A6G6WJV4_9ACTN</name>
<feature type="region of interest" description="Disordered" evidence="1">
    <location>
        <begin position="28"/>
        <end position="47"/>
    </location>
</feature>
<protein>
    <submittedName>
        <fullName evidence="4">PQQ-dependent sugar dehydrogenase</fullName>
    </submittedName>
</protein>
<evidence type="ECO:0000256" key="2">
    <source>
        <dbReference type="SAM" id="SignalP"/>
    </source>
</evidence>
<keyword evidence="5" id="KW-1185">Reference proteome</keyword>
<sequence length="614" mass="64582">MERRRVRAAVLGALALVAGSLALTPETGSASVTASAPASAPVRAERSTPEAGFEDVLAIGGLSEPVGAAFAPDGTAFLALKTGLIKSFDPSGGGFEAAGTSTDFADLTAEVNNYGDRGLTGITVDPRFPARPYVYVNYTYDKDPVTGGTWGTGQAYDNCGPDDANEATLSPPTRGCPVQVRVSRLTATRGALGWVMQPGSELVLVQNGCAQFSSHASGDVAFGPDGKLYASAGDGGSFKGQDYGQANVPTGAPAYPQGPACPNDPTDEGGSLRAQDQRTGGDPLSVDGTIFRLNPDTPLNVQQGTADQWLVALGQRNPWRFTFRQGKEQLWSVDVGSSNFEEINQLVDAPTTGLVNRGWPCYEGVTGRSQVNTAWQALGKPLCTGLYGEGLGAVQAPVFAYPTTNGNRTATVPLTPGENCPAVSSSMSGIAFSALGSDWPAAYQDALYFSDFLRGCLWRMGKDANGQPNPADIHPFVQAAGSPVDILPGPGGDLYYVDYGSFTDAGYVQGSGGLHRIDHVGGTGLTVKSKPAKVKIKVDGKRHKAPWSTELARGTVVKLVAPRAHRIKGHRFVFVKWKGLDLGKKAAKKRKVTVTVGAEELVVKAVYRKVRSRR</sequence>
<evidence type="ECO:0000313" key="5">
    <source>
        <dbReference type="Proteomes" id="UP000502996"/>
    </source>
</evidence>
<dbReference type="KEGG" id="nano:G5V58_23660"/>
<proteinExistence type="predicted"/>
<gene>
    <name evidence="4" type="ORF">G5V58_23660</name>
</gene>
<feature type="chain" id="PRO_5038647424" evidence="2">
    <location>
        <begin position="23"/>
        <end position="614"/>
    </location>
</feature>
<dbReference type="RefSeq" id="WP_165237833.1">
    <property type="nucleotide sequence ID" value="NZ_CP049257.1"/>
</dbReference>
<feature type="compositionally biased region" description="Low complexity" evidence="1">
    <location>
        <begin position="28"/>
        <end position="42"/>
    </location>
</feature>
<reference evidence="4 5" key="1">
    <citation type="submission" date="2020-02" db="EMBL/GenBank/DDBJ databases">
        <title>Full genome sequence of Nocardioides sp. R-3366.</title>
        <authorList>
            <person name="Im W.-T."/>
        </authorList>
    </citation>
    <scope>NUCLEOTIDE SEQUENCE [LARGE SCALE GENOMIC DNA]</scope>
    <source>
        <strain evidence="4 5">R-3366</strain>
    </source>
</reference>
<dbReference type="PANTHER" id="PTHR19328">
    <property type="entry name" value="HEDGEHOG-INTERACTING PROTEIN"/>
    <property type="match status" value="1"/>
</dbReference>
<feature type="signal peptide" evidence="2">
    <location>
        <begin position="1"/>
        <end position="22"/>
    </location>
</feature>
<dbReference type="EMBL" id="CP049257">
    <property type="protein sequence ID" value="QIG45350.1"/>
    <property type="molecule type" value="Genomic_DNA"/>
</dbReference>
<dbReference type="Pfam" id="PF07995">
    <property type="entry name" value="GSDH"/>
    <property type="match status" value="1"/>
</dbReference>
<feature type="region of interest" description="Disordered" evidence="1">
    <location>
        <begin position="247"/>
        <end position="283"/>
    </location>
</feature>
<accession>A0A6G6WJV4</accession>
<dbReference type="Proteomes" id="UP000502996">
    <property type="component" value="Chromosome"/>
</dbReference>
<evidence type="ECO:0000256" key="1">
    <source>
        <dbReference type="SAM" id="MobiDB-lite"/>
    </source>
</evidence>
<dbReference type="InterPro" id="IPR011042">
    <property type="entry name" value="6-blade_b-propeller_TolB-like"/>
</dbReference>
<keyword evidence="2" id="KW-0732">Signal</keyword>
<dbReference type="InterPro" id="IPR012938">
    <property type="entry name" value="Glc/Sorbosone_DH"/>
</dbReference>